<gene>
    <name evidence="10" type="ORF">HZH66_009765</name>
</gene>
<dbReference type="AlphaFoldDB" id="A0A834JNL2"/>
<dbReference type="GO" id="GO:0006508">
    <property type="term" value="P:proteolysis"/>
    <property type="evidence" value="ECO:0007669"/>
    <property type="project" value="InterPro"/>
</dbReference>
<organism evidence="10 11">
    <name type="scientific">Vespula vulgaris</name>
    <name type="common">Yellow jacket</name>
    <name type="synonym">Wasp</name>
    <dbReference type="NCBI Taxonomy" id="7454"/>
    <lineage>
        <taxon>Eukaryota</taxon>
        <taxon>Metazoa</taxon>
        <taxon>Ecdysozoa</taxon>
        <taxon>Arthropoda</taxon>
        <taxon>Hexapoda</taxon>
        <taxon>Insecta</taxon>
        <taxon>Pterygota</taxon>
        <taxon>Neoptera</taxon>
        <taxon>Endopterygota</taxon>
        <taxon>Hymenoptera</taxon>
        <taxon>Apocrita</taxon>
        <taxon>Aculeata</taxon>
        <taxon>Vespoidea</taxon>
        <taxon>Vespidae</taxon>
        <taxon>Vespinae</taxon>
        <taxon>Vespula</taxon>
    </lineage>
</organism>
<dbReference type="InterPro" id="IPR045550">
    <property type="entry name" value="AARE_N"/>
</dbReference>
<keyword evidence="11" id="KW-1185">Reference proteome</keyword>
<evidence type="ECO:0000259" key="8">
    <source>
        <dbReference type="Pfam" id="PF00326"/>
    </source>
</evidence>
<dbReference type="InterPro" id="IPR029058">
    <property type="entry name" value="AB_hydrolase_fold"/>
</dbReference>
<dbReference type="Proteomes" id="UP000614350">
    <property type="component" value="Unassembled WGS sequence"/>
</dbReference>
<accession>A0A834JNL2</accession>
<keyword evidence="7" id="KW-0378">Hydrolase</keyword>
<dbReference type="PANTHER" id="PTHR42776:SF4">
    <property type="entry name" value="ACYLAMINO-ACID-RELEASING ENZYME"/>
    <property type="match status" value="1"/>
</dbReference>
<evidence type="ECO:0000313" key="11">
    <source>
        <dbReference type="Proteomes" id="UP000614350"/>
    </source>
</evidence>
<keyword evidence="6" id="KW-0963">Cytoplasm</keyword>
<evidence type="ECO:0000256" key="5">
    <source>
        <dbReference type="ARBA" id="ARBA00012917"/>
    </source>
</evidence>
<dbReference type="SUPFAM" id="SSF53474">
    <property type="entry name" value="alpha/beta-Hydrolases"/>
    <property type="match status" value="1"/>
</dbReference>
<evidence type="ECO:0000256" key="6">
    <source>
        <dbReference type="ARBA" id="ARBA00022490"/>
    </source>
</evidence>
<comment type="catalytic activity">
    <reaction evidence="1">
        <text>Cleavage of an N-acetyl or N-formyl amino acid from the N-terminus of a polypeptide.</text>
        <dbReference type="EC" id="3.4.19.1"/>
    </reaction>
</comment>
<feature type="domain" description="Acylamino-acid-releasing enzyme N-terminal" evidence="9">
    <location>
        <begin position="20"/>
        <end position="438"/>
    </location>
</feature>
<dbReference type="SUPFAM" id="SSF82171">
    <property type="entry name" value="DPP6 N-terminal domain-like"/>
    <property type="match status" value="1"/>
</dbReference>
<feature type="domain" description="Peptidase S9 prolyl oligopeptidase catalytic" evidence="8">
    <location>
        <begin position="655"/>
        <end position="729"/>
    </location>
</feature>
<dbReference type="Gene3D" id="3.40.50.1820">
    <property type="entry name" value="alpha/beta hydrolase"/>
    <property type="match status" value="1"/>
</dbReference>
<reference evidence="10" key="1">
    <citation type="journal article" date="2020" name="G3 (Bethesda)">
        <title>High-Quality Assemblies for Three Invasive Social Wasps from the &lt;i&gt;Vespula&lt;/i&gt; Genus.</title>
        <authorList>
            <person name="Harrop T.W.R."/>
            <person name="Guhlin J."/>
            <person name="McLaughlin G.M."/>
            <person name="Permina E."/>
            <person name="Stockwell P."/>
            <person name="Gilligan J."/>
            <person name="Le Lec M.F."/>
            <person name="Gruber M.A.M."/>
            <person name="Quinn O."/>
            <person name="Lovegrove M."/>
            <person name="Duncan E.J."/>
            <person name="Remnant E.J."/>
            <person name="Van Eeckhoven J."/>
            <person name="Graham B."/>
            <person name="Knapp R.A."/>
            <person name="Langford K.W."/>
            <person name="Kronenberg Z."/>
            <person name="Press M.O."/>
            <person name="Eacker S.M."/>
            <person name="Wilson-Rankin E.E."/>
            <person name="Purcell J."/>
            <person name="Lester P.J."/>
            <person name="Dearden P.K."/>
        </authorList>
    </citation>
    <scope>NUCLEOTIDE SEQUENCE</scope>
    <source>
        <strain evidence="10">Marl-1</strain>
    </source>
</reference>
<dbReference type="Pfam" id="PF19283">
    <property type="entry name" value="APEH_N"/>
    <property type="match status" value="1"/>
</dbReference>
<evidence type="ECO:0000256" key="3">
    <source>
        <dbReference type="ARBA" id="ARBA00010040"/>
    </source>
</evidence>
<evidence type="ECO:0000256" key="7">
    <source>
        <dbReference type="ARBA" id="ARBA00022801"/>
    </source>
</evidence>
<dbReference type="InterPro" id="IPR001375">
    <property type="entry name" value="Peptidase_S9_cat"/>
</dbReference>
<evidence type="ECO:0000256" key="4">
    <source>
        <dbReference type="ARBA" id="ARBA00011881"/>
    </source>
</evidence>
<proteinExistence type="inferred from homology"/>
<protein>
    <recommendedName>
        <fullName evidence="5">acylaminoacyl-peptidase</fullName>
        <ecNumber evidence="5">3.4.19.1</ecNumber>
    </recommendedName>
</protein>
<dbReference type="GO" id="GO:0005737">
    <property type="term" value="C:cytoplasm"/>
    <property type="evidence" value="ECO:0007669"/>
    <property type="project" value="UniProtKB-SubCell"/>
</dbReference>
<feature type="domain" description="Peptidase S9 prolyl oligopeptidase catalytic" evidence="8">
    <location>
        <begin position="496"/>
        <end position="605"/>
    </location>
</feature>
<comment type="subcellular location">
    <subcellularLocation>
        <location evidence="2">Cytoplasm</location>
    </subcellularLocation>
</comment>
<comment type="similarity">
    <text evidence="3">Belongs to the peptidase S9C family.</text>
</comment>
<evidence type="ECO:0000256" key="2">
    <source>
        <dbReference type="ARBA" id="ARBA00004496"/>
    </source>
</evidence>
<dbReference type="GO" id="GO:0004252">
    <property type="term" value="F:serine-type endopeptidase activity"/>
    <property type="evidence" value="ECO:0007669"/>
    <property type="project" value="TreeGrafter"/>
</dbReference>
<dbReference type="Pfam" id="PF00326">
    <property type="entry name" value="Peptidase_S9"/>
    <property type="match status" value="2"/>
</dbReference>
<name>A0A834JNL2_VESVU</name>
<comment type="subunit">
    <text evidence="4">Homotetramer.</text>
</comment>
<dbReference type="EC" id="3.4.19.1" evidence="5"/>
<dbReference type="EMBL" id="JACSEA010000010">
    <property type="protein sequence ID" value="KAF7391285.1"/>
    <property type="molecule type" value="Genomic_DNA"/>
</dbReference>
<evidence type="ECO:0000259" key="9">
    <source>
        <dbReference type="Pfam" id="PF19283"/>
    </source>
</evidence>
<sequence>MTSTQLEKVINTYKLLAKSSVLNSAKIIGVTKDNIFIQSTWSQRNLERRTNQRFIQNHILNKKLQPISQSFPIDITGELASASTEDEQFKAILRSSTIDNTPRQFLEIWTKERLLKNYDLAALDVHGDVYTDSEFGTFEWSPDKTKVLYIAEKKVPKSEAFYKQKSLDKKDKEKKEEDGIVPGNEYIYKPHWGEQLVGKHRPTVVILDITTDVITTLSEIPDKLSPGQLQWMKDSKSIIGVVWKHEPRRLGLVACTNRRSWIFIIYNGNFHLLSRDGCAVRSPRISPDGKHLVWLERNAGGPHHNVHRLMYLDLEFTEKKSDVLVDIVDTNTIINNGKVFYGLYGRLPQRCWSEDCQYLFLSTPQQTNIRSYIIDIKNKTMTEIQNDESSLSILDVRNGIIAFLQTSLLTPPSLCVGHLNPITISDGNIARVNVTTPLQIDGFESLMYEHTFYEYDSNEDVKSFNFTYFGPKGGIDESVPLIVAPHGGPHSNFTNSFSFDYSLFALIGLGVLQVNYRGSTGMGSKNVEYLQGKVGNVDAKDCVTATKEALLKYPWLSPSHVGLCGGSHGGFLVAHLSAQFADLYKVAVARNPVIDIAAMFTISDIPDCRNTLTVEEKLAYHHNVCAAVINVPYDATESYSATKLGCIEMFIKMFSCSPIVHVDKVKAPTLICIGTNDLRVPPSQGKLWYHRLKANNVKTKMLVYEDNHQLGSGNAEMDSLINVCLWMIEHNSIEKDDDSKKL</sequence>
<dbReference type="PANTHER" id="PTHR42776">
    <property type="entry name" value="SERINE PEPTIDASE S9 FAMILY MEMBER"/>
    <property type="match status" value="1"/>
</dbReference>
<dbReference type="GO" id="GO:0008242">
    <property type="term" value="F:omega peptidase activity"/>
    <property type="evidence" value="ECO:0007669"/>
    <property type="project" value="UniProtKB-EC"/>
</dbReference>
<evidence type="ECO:0000256" key="1">
    <source>
        <dbReference type="ARBA" id="ARBA00000721"/>
    </source>
</evidence>
<comment type="caution">
    <text evidence="10">The sequence shown here is derived from an EMBL/GenBank/DDBJ whole genome shotgun (WGS) entry which is preliminary data.</text>
</comment>
<evidence type="ECO:0000313" key="10">
    <source>
        <dbReference type="EMBL" id="KAF7391285.1"/>
    </source>
</evidence>